<dbReference type="InterPro" id="IPR011893">
    <property type="entry name" value="Selenoprotein_Rdx-typ"/>
</dbReference>
<accession>A0A085NCC0</accession>
<dbReference type="InterPro" id="IPR055213">
    <property type="entry name" value="IML1_double_psi_beta_barrel"/>
</dbReference>
<dbReference type="InterPro" id="IPR000591">
    <property type="entry name" value="DEP_dom"/>
</dbReference>
<dbReference type="GO" id="GO:1990130">
    <property type="term" value="C:GATOR1 complex"/>
    <property type="evidence" value="ECO:0007669"/>
    <property type="project" value="TreeGrafter"/>
</dbReference>
<dbReference type="InterPro" id="IPR036249">
    <property type="entry name" value="Thioredoxin-like_sf"/>
</dbReference>
<dbReference type="Pfam" id="PF12257">
    <property type="entry name" value="IML1"/>
    <property type="match status" value="2"/>
</dbReference>
<dbReference type="GO" id="GO:0005096">
    <property type="term" value="F:GTPase activator activity"/>
    <property type="evidence" value="ECO:0007669"/>
    <property type="project" value="InterPro"/>
</dbReference>
<proteinExistence type="predicted"/>
<dbReference type="GO" id="GO:1904262">
    <property type="term" value="P:negative regulation of TORC1 signaling"/>
    <property type="evidence" value="ECO:0007669"/>
    <property type="project" value="TreeGrafter"/>
</dbReference>
<dbReference type="Pfam" id="PF19418">
    <property type="entry name" value="DEPDC5_CTD"/>
    <property type="match status" value="2"/>
</dbReference>
<dbReference type="PANTHER" id="PTHR13179">
    <property type="entry name" value="DEP DOMAIN CONTAINING PROTEIN 5"/>
    <property type="match status" value="1"/>
</dbReference>
<dbReference type="Gene3D" id="1.10.10.10">
    <property type="entry name" value="Winged helix-like DNA-binding domain superfamily/Winged helix DNA-binding domain"/>
    <property type="match status" value="2"/>
</dbReference>
<feature type="domain" description="DEP" evidence="2">
    <location>
        <begin position="1605"/>
        <end position="1662"/>
    </location>
</feature>
<dbReference type="SUPFAM" id="SSF52833">
    <property type="entry name" value="Thioredoxin-like"/>
    <property type="match status" value="1"/>
</dbReference>
<sequence length="2271" mass="259642">VKLYFALQSSEGKTCKLWFHKREGRIRDLDFLYSSKDFPDLEVGDVLEIYHKEEQFSRLLVQVNRLVEDFLPKQGNTVSVDETLAATFQLKNYGDVIVRKVPPELVSLDLLELSFKEQYVSSSDCYRLRKMLLRKCVQMNKKIEYCGIRVMVQEMFKGGEQVACGYVGESTRVVFRSNSALVYIMIQMSLEMWEFDKQGDLYSEKCINGFLPDLFKKWKEKSCSHFVSIVLFSRWFYTPEAVNASSDVVRKRVLTTHRGEMYQDFYHLIVHNEQYEDWQPVLSKIKVAFSNYRRSISAHIDRVGLSPAKNSTAAYGNFLETLNIPLNFFTKHYLNRSFERTGQLAIVISPGSGVFQVEPSLAMLTKQRTIDCGTPVDLVCLGEQPFHVVPLFVFVSDDRSSDSLPSTNAVKGDEQYIVPHWMNTSYYDPVEYGSSISNVRSRIKIPNSVLEAPDYARLVHERFPGMLIEGDTYPPPNLRAVLAQILSGLKFLLIFAIISGFDPAVTFHVNPPSLYYRALQNKVSACLMLFFVGNMIENQLLSTGAFEIFLNDVPVWSKLDVGRVPQPYNLFPYRLVSGILWIDYGPVGRKNVSTSSSLMYCTNDKHCVLANSRALSRFFKSIMPVFNLTALATVKLYFALQSSEGKTCKLWFHKREGRIRDLDFLYSSKDFPDLEVGDVLEIYHKEEQFSRLLVQVNRLVEDFLPKQGNTVSVDETLAATFQLKNYGDVIVRKVPPELVSLDLLELSFKEQYVSSSDCYRLRKMLLRKCVQMNKKIEYCGIRVMVQEMFKGGEQVACGYVGESTRVVFRSNSALVYIMIQMSLEMWEFDKQGDLYSEKCINGFLPDLFKKWKEKSCSHFVSIVLFSRWFYTPEAVNASSDVVRKRVLTTHRGEMYQDFYHLIVHNEQYEDWQPVLSKIKVAFSNYRRSISAHIDRVGLSPAKNSTAAYGNFLETLNIPLNFFTKHYLNRSFERTGQLAIVISPGSGVFQVEPSLAMLTKQRTIDCGTPVDLVCLGEQPFHVVPLFVFVSDDRSSDSLPSTNAVKGDEQYIVPHWMNTSYYDPVEYGSSISNVRSRIKIPNSVLEAPVCVQLKPLDVTSSVSGKNELPDFDRCDSALFADQVSTGLSSLGRKMTPSCSPRPNRRFRHRDRSVDLCLIGCPVRRKLSTRSTGPLGLNLLDVADPRFICGSSESANGFSLEGGDSATRLLMENAEVADGQLIDPFSPAGHSVPISADRRRWIHVFPVDSYGFSKQPHHFYYGSSVIKAPYTAERRVLPGVGQSFPNVDTLASDGLGKEFVWAWGPTGEECWNPEIVVCVDWKSLTLPACLPITTDFFPDLETLRNDYYVSEHSILLDESVKEAWLSGGDFRADIFGELICQRLQRGFQIIQTDTELLHSAKTTILSNVGIPEYECFLGENCTYHRLALIGQTVYVSKFLPRQNTRFPECQYYYLLQGPDIPTYNACHTIFQLDRLSGINWSFLDNMIIMRGEGEDFRLTGELECFECRFMLVPFDQWANDKILNSDNPRCDCYFRAKRNEELSYVDSVNRFVKFMEVLNRFRRTSAALSAEPRKQHLYTISCEEALLAAAFRFLSITSSNAQLPSRMIVSATFVHWLLDNVKEIGSKQQAIAFGQKLVSNGKIRPVRTDRQCTFEYGFVLYHADGSKEKAGFDLGSIVEVRVVTPPTVPYRAWDSTRDRCAKELRNFRIDFDPNRRSDRKEWGQVRVSASYDSNLAYEISMRWVVATSSLVGDLVHNWWRKSISVGLNLVPIPIDPFVMPENPDSDPFRNPIFVPIKQQLLNSLSSQRRLCLLYLILDRFGFLPMNCFEHGRRHEFIHSSGGMLVAIKPVAVKIPKVEIPIGQNPEVPFDQWANDKILNSDNPRCDCYFRAKRNEELSYVDSVNRFVKFMEVLNRFRRTSAALSAEPRKQHLYTISCEEALLAAAFRFLSITSSNAQLPSRMIVSATFVHWLLDNVKEIGSKQQAIAFGQKLVSNGKIRPVRTDRQCTFEYGFVLYHADGSKEKAGFDLGSIVEVRVVTPPTVPYRAWDSTRDRCAKELRNFRIDFDPNRRSDRKEWGQVRVSASYDSNLAYEISMRWVVATSSLVGDLVHNWWRKSISVGLNLVPIPIDPFVMPENPDSDPFRNPIFVPIKQQLLNSLSSQRRLCLLYLILDRFGFLPMNCFEHGRRHEFIHSSGGMLVAISSDNQGYLWTWNPMVGLRYRSQQVTGDAQFQDKILHDLNRFCDDHEHRLTAFLQKHRAELELTKSLSSSQLP</sequence>
<evidence type="ECO:0000313" key="3">
    <source>
        <dbReference type="EMBL" id="KFD67116.1"/>
    </source>
</evidence>
<dbReference type="InterPro" id="IPR036388">
    <property type="entry name" value="WH-like_DNA-bd_sf"/>
</dbReference>
<gene>
    <name evidence="3" type="ORF">M514_07425</name>
</gene>
<organism evidence="3">
    <name type="scientific">Trichuris suis</name>
    <name type="common">pig whipworm</name>
    <dbReference type="NCBI Taxonomy" id="68888"/>
    <lineage>
        <taxon>Eukaryota</taxon>
        <taxon>Metazoa</taxon>
        <taxon>Ecdysozoa</taxon>
        <taxon>Nematoda</taxon>
        <taxon>Enoplea</taxon>
        <taxon>Dorylaimia</taxon>
        <taxon>Trichinellida</taxon>
        <taxon>Trichuridae</taxon>
        <taxon>Trichuris</taxon>
    </lineage>
</organism>
<reference evidence="3" key="1">
    <citation type="journal article" date="2014" name="Nat. Genet.">
        <title>Genome and transcriptome of the porcine whipworm Trichuris suis.</title>
        <authorList>
            <person name="Jex A.R."/>
            <person name="Nejsum P."/>
            <person name="Schwarz E.M."/>
            <person name="Hu L."/>
            <person name="Young N.D."/>
            <person name="Hall R.S."/>
            <person name="Korhonen P.K."/>
            <person name="Liao S."/>
            <person name="Thamsborg S."/>
            <person name="Xia J."/>
            <person name="Xu P."/>
            <person name="Wang S."/>
            <person name="Scheerlinck J.P."/>
            <person name="Hofmann A."/>
            <person name="Sternberg P.W."/>
            <person name="Wang J."/>
            <person name="Gasser R.B."/>
        </authorList>
    </citation>
    <scope>NUCLEOTIDE SEQUENCE [LARGE SCALE GENOMIC DNA]</scope>
    <source>
        <strain evidence="3">DCEP-RM93F</strain>
    </source>
</reference>
<feature type="domain" description="DEP" evidence="2">
    <location>
        <begin position="1960"/>
        <end position="2017"/>
    </location>
</feature>
<dbReference type="Pfam" id="PF23013">
    <property type="entry name" value="IML1_N"/>
    <property type="match status" value="2"/>
</dbReference>
<dbReference type="InterPro" id="IPR048255">
    <property type="entry name" value="IML1_N"/>
</dbReference>
<dbReference type="Proteomes" id="UP000030758">
    <property type="component" value="Unassembled WGS sequence"/>
</dbReference>
<dbReference type="GO" id="GO:0034198">
    <property type="term" value="P:cellular response to amino acid starvation"/>
    <property type="evidence" value="ECO:0007669"/>
    <property type="project" value="TreeGrafter"/>
</dbReference>
<evidence type="ECO:0000256" key="1">
    <source>
        <dbReference type="ARBA" id="ARBA00023284"/>
    </source>
</evidence>
<dbReference type="GO" id="GO:0035556">
    <property type="term" value="P:intracellular signal transduction"/>
    <property type="evidence" value="ECO:0007669"/>
    <property type="project" value="InterPro"/>
</dbReference>
<dbReference type="SUPFAM" id="SSF46785">
    <property type="entry name" value="Winged helix' DNA-binding domain"/>
    <property type="match status" value="2"/>
</dbReference>
<name>A0A085NCC0_9BILA</name>
<feature type="non-terminal residue" evidence="3">
    <location>
        <position position="1"/>
    </location>
</feature>
<dbReference type="Pfam" id="PF10262">
    <property type="entry name" value="Rdx"/>
    <property type="match status" value="1"/>
</dbReference>
<protein>
    <recommendedName>
        <fullName evidence="2">DEP domain-containing protein</fullName>
    </recommendedName>
</protein>
<dbReference type="EMBL" id="KL367518">
    <property type="protein sequence ID" value="KFD67116.1"/>
    <property type="molecule type" value="Genomic_DNA"/>
</dbReference>
<dbReference type="PANTHER" id="PTHR13179:SF8">
    <property type="entry name" value="GATOR COMPLEX PROTEIN DEPDC5"/>
    <property type="match status" value="1"/>
</dbReference>
<dbReference type="InterPro" id="IPR036390">
    <property type="entry name" value="WH_DNA-bd_sf"/>
</dbReference>
<dbReference type="NCBIfam" id="TIGR02174">
    <property type="entry name" value="CXXU_selWTH"/>
    <property type="match status" value="1"/>
</dbReference>
<dbReference type="GO" id="GO:0010508">
    <property type="term" value="P:positive regulation of autophagy"/>
    <property type="evidence" value="ECO:0007669"/>
    <property type="project" value="TreeGrafter"/>
</dbReference>
<keyword evidence="1" id="KW-0676">Redox-active center</keyword>
<dbReference type="InterPro" id="IPR045838">
    <property type="entry name" value="DEPDC5_CTD"/>
</dbReference>
<dbReference type="InterPro" id="IPR027244">
    <property type="entry name" value="IML1"/>
</dbReference>
<feature type="non-terminal residue" evidence="3">
    <location>
        <position position="2271"/>
    </location>
</feature>
<dbReference type="GO" id="GO:0005765">
    <property type="term" value="C:lysosomal membrane"/>
    <property type="evidence" value="ECO:0007669"/>
    <property type="project" value="TreeGrafter"/>
</dbReference>
<evidence type="ECO:0000259" key="2">
    <source>
        <dbReference type="PROSITE" id="PS50186"/>
    </source>
</evidence>
<dbReference type="SMART" id="SM00049">
    <property type="entry name" value="DEP"/>
    <property type="match status" value="2"/>
</dbReference>
<dbReference type="PROSITE" id="PS50186">
    <property type="entry name" value="DEP"/>
    <property type="match status" value="2"/>
</dbReference>